<dbReference type="PANTHER" id="PTHR33115:SF50">
    <property type="entry name" value="ARM REPEAT SUPERFAMILY PROTEIN"/>
    <property type="match status" value="1"/>
</dbReference>
<dbReference type="PROSITE" id="PS50176">
    <property type="entry name" value="ARM_REPEAT"/>
    <property type="match status" value="1"/>
</dbReference>
<keyword evidence="1" id="KW-1185">Reference proteome</keyword>
<proteinExistence type="predicted"/>
<dbReference type="Proteomes" id="UP000189703">
    <property type="component" value="Unplaced"/>
</dbReference>
<dbReference type="AlphaFoldDB" id="A0A1U8BC07"/>
<evidence type="ECO:0000313" key="2">
    <source>
        <dbReference type="RefSeq" id="XP_010278868.1"/>
    </source>
</evidence>
<dbReference type="Gene3D" id="1.25.10.10">
    <property type="entry name" value="Leucine-rich Repeat Variant"/>
    <property type="match status" value="1"/>
</dbReference>
<protein>
    <submittedName>
        <fullName evidence="2">Uncharacterized protein LOC104612905</fullName>
    </submittedName>
</protein>
<evidence type="ECO:0000313" key="1">
    <source>
        <dbReference type="Proteomes" id="UP000189703"/>
    </source>
</evidence>
<dbReference type="RefSeq" id="XP_010278868.1">
    <property type="nucleotide sequence ID" value="XM_010280566.2"/>
</dbReference>
<dbReference type="SUPFAM" id="SSF48371">
    <property type="entry name" value="ARM repeat"/>
    <property type="match status" value="1"/>
</dbReference>
<name>A0A1U8BC07_NELNU</name>
<dbReference type="GeneID" id="104612905"/>
<sequence>MISLSVGQLRSSSKSSNMGENPQSVQAGGANMVQTRNFSLGSTIFEPQGEAPTPTGWQEMSGSSAGHAPEKKLILFALWLATLEKAASGVGALAFIWATVVLLGGYAIKLDTTDFWFITTILLIEGTRIFSRSRELKWQHQSTSRIEEAGIYSFRVLKSSSHFIVQITKAVFWPVTKSLPHSSHDRRVKESTDTERASNRLRRKMPTRIWATSDVPLLPYAGWVFLSRNISKLLYWLQLISATACVILSLVRLIQQDFGELNDDPDKRNQKSALNIFYGLALAEALLFLMEKAYWEWKVIYCKILEQVNDECGLGDSGMVSIKRFFYDAYSKCINGSIFDGLKMDLVSFAMELLASDSCDEQLIGARILQKFSTNQDFSKETLQKIGISISVIERLVEMLNWKDPQEEEIRRCAADILSELAQKQQNSLRVAGVPGAMESISSLLCTCRSSNGEVDEICQKNVICDQKFYDFSAFNLLGLRILKCLARDHDNCGKIGSTRGLLSKVIEFTHVEERLLRDESVPDFHVKTVKLSLQVVKMLASTTGNTGKVLRQKISEIVFTVSNIRNILQYGGKQPELQRLGIEILTSLAFEEETAERIGSTGGIIKELLHIFFEQQTPIFSKKETAKNQKHVRVAAGEALAMLALQSKSNCHQVLKLGVINKFVLALEEPVFCLHSARILKNICAHIGQEPDCLLHLKEITDSAPTVLKAIASENNKIKEVMIGLAAEIFRLMTSEEADGVFDQTNIRKSSLAQELVQILLSYKYPHIRVPQIRRFIIELAIWMIRDSEENMHIFKQLGMEEELQNVIETTSELENFNIFSGTVGLSPHNTTIHSLVDSALELLAAV</sequence>
<dbReference type="PANTHER" id="PTHR33115">
    <property type="entry name" value="ARM REPEAT SUPERFAMILY PROTEIN"/>
    <property type="match status" value="1"/>
</dbReference>
<dbReference type="OrthoDB" id="662108at2759"/>
<dbReference type="InterPro" id="IPR011989">
    <property type="entry name" value="ARM-like"/>
</dbReference>
<accession>A0A1U8BC07</accession>
<dbReference type="KEGG" id="nnu:104612905"/>
<dbReference type="InterPro" id="IPR016024">
    <property type="entry name" value="ARM-type_fold"/>
</dbReference>
<dbReference type="eggNOG" id="ENOG502QRQI">
    <property type="taxonomic scope" value="Eukaryota"/>
</dbReference>
<dbReference type="InterPro" id="IPR000225">
    <property type="entry name" value="Armadillo"/>
</dbReference>
<gene>
    <name evidence="2" type="primary">LOC104612905</name>
</gene>
<organism evidence="1 2">
    <name type="scientific">Nelumbo nucifera</name>
    <name type="common">Sacred lotus</name>
    <dbReference type="NCBI Taxonomy" id="4432"/>
    <lineage>
        <taxon>Eukaryota</taxon>
        <taxon>Viridiplantae</taxon>
        <taxon>Streptophyta</taxon>
        <taxon>Embryophyta</taxon>
        <taxon>Tracheophyta</taxon>
        <taxon>Spermatophyta</taxon>
        <taxon>Magnoliopsida</taxon>
        <taxon>Proteales</taxon>
        <taxon>Nelumbonaceae</taxon>
        <taxon>Nelumbo</taxon>
    </lineage>
</organism>
<dbReference type="OMA" id="NEATECI"/>
<reference evidence="2" key="1">
    <citation type="submission" date="2025-08" db="UniProtKB">
        <authorList>
            <consortium name="RefSeq"/>
        </authorList>
    </citation>
    <scope>IDENTIFICATION</scope>
</reference>
<dbReference type="FunCoup" id="A0A1U8BC07">
    <property type="interactions" value="1812"/>
</dbReference>